<dbReference type="PANTHER" id="PTHR43022:SF1">
    <property type="entry name" value="PROTEIN SMF"/>
    <property type="match status" value="1"/>
</dbReference>
<comment type="similarity">
    <text evidence="1">Belongs to the DprA/Smf family.</text>
</comment>
<evidence type="ECO:0000259" key="2">
    <source>
        <dbReference type="Pfam" id="PF02481"/>
    </source>
</evidence>
<dbReference type="GO" id="GO:0009294">
    <property type="term" value="P:DNA-mediated transformation"/>
    <property type="evidence" value="ECO:0007669"/>
    <property type="project" value="InterPro"/>
</dbReference>
<comment type="caution">
    <text evidence="3">The sequence shown here is derived from an EMBL/GenBank/DDBJ whole genome shotgun (WGS) entry which is preliminary data.</text>
</comment>
<evidence type="ECO:0000313" key="3">
    <source>
        <dbReference type="EMBL" id="PYF03861.1"/>
    </source>
</evidence>
<dbReference type="InterPro" id="IPR057666">
    <property type="entry name" value="DrpA_SLOG"/>
</dbReference>
<dbReference type="AlphaFoldDB" id="A0A318TG01"/>
<proteinExistence type="inferred from homology"/>
<evidence type="ECO:0000313" key="4">
    <source>
        <dbReference type="Proteomes" id="UP000248148"/>
    </source>
</evidence>
<accession>A0A318TG01</accession>
<keyword evidence="4" id="KW-1185">Reference proteome</keyword>
<dbReference type="PANTHER" id="PTHR43022">
    <property type="entry name" value="PROTEIN SMF"/>
    <property type="match status" value="1"/>
</dbReference>
<dbReference type="Pfam" id="PF02481">
    <property type="entry name" value="DNA_processg_A"/>
    <property type="match status" value="1"/>
</dbReference>
<name>A0A318TG01_9BRAD</name>
<dbReference type="SUPFAM" id="SSF102405">
    <property type="entry name" value="MCP/YpsA-like"/>
    <property type="match status" value="1"/>
</dbReference>
<dbReference type="Proteomes" id="UP000248148">
    <property type="component" value="Unassembled WGS sequence"/>
</dbReference>
<dbReference type="Gene3D" id="3.40.50.450">
    <property type="match status" value="1"/>
</dbReference>
<feature type="domain" description="Smf/DprA SLOG" evidence="2">
    <location>
        <begin position="60"/>
        <end position="235"/>
    </location>
</feature>
<gene>
    <name evidence="3" type="ORF">BJ122_105118</name>
</gene>
<dbReference type="EMBL" id="QJTI01000005">
    <property type="protein sequence ID" value="PYF03861.1"/>
    <property type="molecule type" value="Genomic_DNA"/>
</dbReference>
<dbReference type="InterPro" id="IPR003488">
    <property type="entry name" value="DprA"/>
</dbReference>
<reference evidence="3 4" key="1">
    <citation type="submission" date="2018-06" db="EMBL/GenBank/DDBJ databases">
        <title>Genomic Encyclopedia of Archaeal and Bacterial Type Strains, Phase II (KMG-II): from individual species to whole genera.</title>
        <authorList>
            <person name="Goeker M."/>
        </authorList>
    </citation>
    <scope>NUCLEOTIDE SEQUENCE [LARGE SCALE GENOMIC DNA]</scope>
    <source>
        <strain evidence="3 4">JCM 11668</strain>
    </source>
</reference>
<protein>
    <submittedName>
        <fullName evidence="3">DNA processing protein</fullName>
    </submittedName>
</protein>
<organism evidence="3 4">
    <name type="scientific">Rhodopseudomonas faecalis</name>
    <dbReference type="NCBI Taxonomy" id="99655"/>
    <lineage>
        <taxon>Bacteria</taxon>
        <taxon>Pseudomonadati</taxon>
        <taxon>Pseudomonadota</taxon>
        <taxon>Alphaproteobacteria</taxon>
        <taxon>Hyphomicrobiales</taxon>
        <taxon>Nitrobacteraceae</taxon>
        <taxon>Rhodopseudomonas</taxon>
    </lineage>
</organism>
<sequence length="252" mass="27893">MLSTAMINRRIEGRERRRGSYAPPVDSHRYLLSDLLMRFGRMPLADRQLDFLRNASPSREVAIYYAGELDLLDGPTVSIVGTREVSDDGWRRASQLARDLARTRVTVVSGLAKGVDTAALQSAIDNQGRVVAVIGTPLDKAYPAENSELQQHIYKHHLLISPFRNGERVFKSNFPARNRVMAAISDATVIVEASDTSGTLHQAAECVRLNRWLFIMRAVAENGSLSWPQQFLKHPKVAVLSSTDEIVAAIGA</sequence>
<evidence type="ECO:0000256" key="1">
    <source>
        <dbReference type="ARBA" id="ARBA00006525"/>
    </source>
</evidence>